<evidence type="ECO:0000313" key="2">
    <source>
        <dbReference type="EMBL" id="QMU98717.1"/>
    </source>
</evidence>
<dbReference type="Pfam" id="PF00117">
    <property type="entry name" value="GATase"/>
    <property type="match status" value="1"/>
</dbReference>
<evidence type="ECO:0000313" key="3">
    <source>
        <dbReference type="Proteomes" id="UP000515708"/>
    </source>
</evidence>
<dbReference type="PANTHER" id="PTHR42695">
    <property type="entry name" value="GLUTAMINE AMIDOTRANSFERASE YLR126C-RELATED"/>
    <property type="match status" value="1"/>
</dbReference>
<keyword evidence="2" id="KW-0808">Transferase</keyword>
<dbReference type="Gene3D" id="3.40.50.880">
    <property type="match status" value="1"/>
</dbReference>
<evidence type="ECO:0000259" key="1">
    <source>
        <dbReference type="Pfam" id="PF00117"/>
    </source>
</evidence>
<dbReference type="PANTHER" id="PTHR42695:SF5">
    <property type="entry name" value="GLUTAMINE AMIDOTRANSFERASE YLR126C-RELATED"/>
    <property type="match status" value="1"/>
</dbReference>
<keyword evidence="2" id="KW-0315">Glutamine amidotransferase</keyword>
<dbReference type="SUPFAM" id="SSF52317">
    <property type="entry name" value="Class I glutamine amidotransferase-like"/>
    <property type="match status" value="1"/>
</dbReference>
<dbReference type="InterPro" id="IPR044992">
    <property type="entry name" value="ChyE-like"/>
</dbReference>
<gene>
    <name evidence="2" type="ORF">FVO59_11030</name>
</gene>
<reference evidence="2 3" key="1">
    <citation type="journal article" date="2020" name="Front. Microbiol.">
        <title>Design of Bacterial Strain-Specific qPCR Assays Using NGS Data and Publicly Available Resources and Its Application to Track Biocontrol Strains.</title>
        <authorList>
            <person name="Hernandez I."/>
            <person name="Sant C."/>
            <person name="Martinez R."/>
            <person name="Fernandez C."/>
        </authorList>
    </citation>
    <scope>NUCLEOTIDE SEQUENCE [LARGE SCALE GENOMIC DNA]</scope>
    <source>
        <strain evidence="2 3">B24</strain>
    </source>
</reference>
<sequence length="241" mass="25714">MLVVVNSPNSGPRRLADWLVEARIEVEPILGAGGLPETLEGFDGLVLLGGGLMPDDDERAPWLPAERRLAAEAIDRDLPTLGICLGAQLIAHVAGGEVRAKYGPTERGATVIRANDRGRQDALLSACVDGAPMIENHEDMITRLPPEAELLASSDEVENQAFVIGTHVRGVQFHPEASAADLANWDDAALRGEGRELAQLLATAESLHEQNTAASRRLILAFAHEVRDHASAARPAMRPGA</sequence>
<dbReference type="GO" id="GO:0016740">
    <property type="term" value="F:transferase activity"/>
    <property type="evidence" value="ECO:0007669"/>
    <property type="project" value="UniProtKB-KW"/>
</dbReference>
<dbReference type="EMBL" id="CP043732">
    <property type="protein sequence ID" value="QMU98717.1"/>
    <property type="molecule type" value="Genomic_DNA"/>
</dbReference>
<dbReference type="InterPro" id="IPR029062">
    <property type="entry name" value="Class_I_gatase-like"/>
</dbReference>
<dbReference type="AlphaFoldDB" id="A0A7D7WGF8"/>
<proteinExistence type="predicted"/>
<dbReference type="Proteomes" id="UP000515708">
    <property type="component" value="Chromosome"/>
</dbReference>
<dbReference type="InterPro" id="IPR017926">
    <property type="entry name" value="GATASE"/>
</dbReference>
<dbReference type="CDD" id="cd01741">
    <property type="entry name" value="GATase1_1"/>
    <property type="match status" value="1"/>
</dbReference>
<protein>
    <submittedName>
        <fullName evidence="2">Type 1 glutamine amidotransferase</fullName>
    </submittedName>
</protein>
<dbReference type="PROSITE" id="PS51273">
    <property type="entry name" value="GATASE_TYPE_1"/>
    <property type="match status" value="1"/>
</dbReference>
<dbReference type="GO" id="GO:0005829">
    <property type="term" value="C:cytosol"/>
    <property type="evidence" value="ECO:0007669"/>
    <property type="project" value="TreeGrafter"/>
</dbReference>
<accession>A0A7D7WGF8</accession>
<feature type="domain" description="Glutamine amidotransferase" evidence="1">
    <location>
        <begin position="37"/>
        <end position="179"/>
    </location>
</feature>
<name>A0A7D7WGF8_9MICO</name>
<organism evidence="2 3">
    <name type="scientific">Microbacterium esteraromaticum</name>
    <dbReference type="NCBI Taxonomy" id="57043"/>
    <lineage>
        <taxon>Bacteria</taxon>
        <taxon>Bacillati</taxon>
        <taxon>Actinomycetota</taxon>
        <taxon>Actinomycetes</taxon>
        <taxon>Micrococcales</taxon>
        <taxon>Microbacteriaceae</taxon>
        <taxon>Microbacterium</taxon>
    </lineage>
</organism>